<comment type="caution">
    <text evidence="1">The sequence shown here is derived from an EMBL/GenBank/DDBJ whole genome shotgun (WGS) entry which is preliminary data.</text>
</comment>
<gene>
    <name evidence="1" type="ORF">FGL95_04720</name>
</gene>
<organism evidence="1 2">
    <name type="scientific">Antrihabitans stalactiti</name>
    <dbReference type="NCBI Taxonomy" id="2584121"/>
    <lineage>
        <taxon>Bacteria</taxon>
        <taxon>Bacillati</taxon>
        <taxon>Actinomycetota</taxon>
        <taxon>Actinomycetes</taxon>
        <taxon>Mycobacteriales</taxon>
        <taxon>Nocardiaceae</taxon>
        <taxon>Antrihabitans</taxon>
    </lineage>
</organism>
<accession>A0A848K760</accession>
<reference evidence="1 2" key="2">
    <citation type="submission" date="2020-06" db="EMBL/GenBank/DDBJ databases">
        <title>Antribacter stalactiti gen. nov., sp. nov., a new member of the family Nacardiaceae isolated from a cave.</title>
        <authorList>
            <person name="Kim I.S."/>
        </authorList>
    </citation>
    <scope>NUCLEOTIDE SEQUENCE [LARGE SCALE GENOMIC DNA]</scope>
    <source>
        <strain evidence="1 2">YC2-7</strain>
    </source>
</reference>
<reference evidence="1 2" key="1">
    <citation type="submission" date="2019-05" db="EMBL/GenBank/DDBJ databases">
        <authorList>
            <person name="Lee S.D."/>
        </authorList>
    </citation>
    <scope>NUCLEOTIDE SEQUENCE [LARGE SCALE GENOMIC DNA]</scope>
    <source>
        <strain evidence="1 2">YC2-7</strain>
    </source>
</reference>
<dbReference type="InterPro" id="IPR024520">
    <property type="entry name" value="DUF3558"/>
</dbReference>
<dbReference type="EMBL" id="VCQU01000001">
    <property type="protein sequence ID" value="NMN94341.1"/>
    <property type="molecule type" value="Genomic_DNA"/>
</dbReference>
<proteinExistence type="predicted"/>
<evidence type="ECO:0000313" key="1">
    <source>
        <dbReference type="EMBL" id="NMN94341.1"/>
    </source>
</evidence>
<evidence type="ECO:0000313" key="2">
    <source>
        <dbReference type="Proteomes" id="UP000535543"/>
    </source>
</evidence>
<protein>
    <submittedName>
        <fullName evidence="1">DUF3558 domain-containing protein</fullName>
    </submittedName>
</protein>
<sequence length="183" mass="18844">MRSGGLVRILRVAFPRSRRASLLLLAIGIAGCGGNGDSSVAVSAAPAAATHLTLGPCNSAADSEVVTATGVSTLTRVVTSPIGCQWEAGPASNLTVVRTWWYRGTSIEVERSHDLAARQQVADVKVGSLNGFSARVGADRCEVYLADVPDVVSWSVEFAGPPHADACDAATGLAQLSVDRGAQ</sequence>
<keyword evidence="2" id="KW-1185">Reference proteome</keyword>
<name>A0A848K760_9NOCA</name>
<dbReference type="PROSITE" id="PS51257">
    <property type="entry name" value="PROKAR_LIPOPROTEIN"/>
    <property type="match status" value="1"/>
</dbReference>
<dbReference type="Proteomes" id="UP000535543">
    <property type="component" value="Unassembled WGS sequence"/>
</dbReference>
<dbReference type="AlphaFoldDB" id="A0A848K760"/>
<dbReference type="Pfam" id="PF12079">
    <property type="entry name" value="DUF3558"/>
    <property type="match status" value="1"/>
</dbReference>